<proteinExistence type="predicted"/>
<name>A0A914ZBF1_9BILA</name>
<dbReference type="WBParaSite" id="PSU_v2.g9247.t1">
    <property type="protein sequence ID" value="PSU_v2.g9247.t1"/>
    <property type="gene ID" value="PSU_v2.g9247"/>
</dbReference>
<evidence type="ECO:0000313" key="1">
    <source>
        <dbReference type="Proteomes" id="UP000887577"/>
    </source>
</evidence>
<accession>A0A914ZBF1</accession>
<dbReference type="Proteomes" id="UP000887577">
    <property type="component" value="Unplaced"/>
</dbReference>
<dbReference type="AlphaFoldDB" id="A0A914ZBF1"/>
<protein>
    <submittedName>
        <fullName evidence="2">Uncharacterized protein</fullName>
    </submittedName>
</protein>
<sequence>MAEATLSTTSSDVRRMMERLNLRPIPAVMAEKKAVGSFGTTSQKVVTNIHGLKVPVELQVYRYDVTIQAVKQGNGAEKVIDLTKKARSDAIVTNRKDLCRSIFETAVLEHPDVFGSANQTCYDLQSTLFSPKIITEEPDGVTYDVSNPFIVEKLPGARAQIKIKPVKDTHVFDASKLTSLSSSLDEVDHSLQQYLELETSQAALMNPRDHITYPGGKSFLMNPGRFGFTRRDTPDLGHGKFLVVQ</sequence>
<keyword evidence="1" id="KW-1185">Reference proteome</keyword>
<reference evidence="2" key="1">
    <citation type="submission" date="2022-11" db="UniProtKB">
        <authorList>
            <consortium name="WormBaseParasite"/>
        </authorList>
    </citation>
    <scope>IDENTIFICATION</scope>
</reference>
<evidence type="ECO:0000313" key="2">
    <source>
        <dbReference type="WBParaSite" id="PSU_v2.g9247.t1"/>
    </source>
</evidence>
<organism evidence="1 2">
    <name type="scientific">Panagrolaimus superbus</name>
    <dbReference type="NCBI Taxonomy" id="310955"/>
    <lineage>
        <taxon>Eukaryota</taxon>
        <taxon>Metazoa</taxon>
        <taxon>Ecdysozoa</taxon>
        <taxon>Nematoda</taxon>
        <taxon>Chromadorea</taxon>
        <taxon>Rhabditida</taxon>
        <taxon>Tylenchina</taxon>
        <taxon>Panagrolaimomorpha</taxon>
        <taxon>Panagrolaimoidea</taxon>
        <taxon>Panagrolaimidae</taxon>
        <taxon>Panagrolaimus</taxon>
    </lineage>
</organism>